<proteinExistence type="predicted"/>
<reference evidence="2 3" key="1">
    <citation type="submission" date="2020-05" db="EMBL/GenBank/DDBJ databases">
        <title>Isolation and characterization of methanoarchaea from a cold seep at offshore SW Taiwan.</title>
        <authorList>
            <person name="Chen Y.-W."/>
            <person name="Chen S.-C."/>
            <person name="Lai M.-C."/>
        </authorList>
    </citation>
    <scope>NUCLEOTIDE SEQUENCE [LARGE SCALE GENOMIC DNA]</scope>
    <source>
        <strain evidence="2 3">YWC-01</strain>
    </source>
</reference>
<dbReference type="RefSeq" id="WP_317297117.1">
    <property type="nucleotide sequence ID" value="NZ_JABFFQ010000013.1"/>
</dbReference>
<evidence type="ECO:0000313" key="3">
    <source>
        <dbReference type="Proteomes" id="UP001273768"/>
    </source>
</evidence>
<organism evidence="2 3">
    <name type="scientific">Methanoculleus nereidis</name>
    <dbReference type="NCBI Taxonomy" id="2735141"/>
    <lineage>
        <taxon>Archaea</taxon>
        <taxon>Methanobacteriati</taxon>
        <taxon>Methanobacteriota</taxon>
        <taxon>Stenosarchaea group</taxon>
        <taxon>Methanomicrobia</taxon>
        <taxon>Methanomicrobiales</taxon>
        <taxon>Methanomicrobiaceae</taxon>
        <taxon>Methanoculleus</taxon>
    </lineage>
</organism>
<sequence length="58" mass="5884">MKAWNAAILGTVIIWAGVIIATALVLAGTGYFGQLIPIFGGGAAGNLIVLAGARNMRE</sequence>
<keyword evidence="1" id="KW-0472">Membrane</keyword>
<feature type="transmembrane region" description="Helical" evidence="1">
    <location>
        <begin position="7"/>
        <end position="29"/>
    </location>
</feature>
<feature type="transmembrane region" description="Helical" evidence="1">
    <location>
        <begin position="35"/>
        <end position="53"/>
    </location>
</feature>
<dbReference type="EMBL" id="JABFFQ010000013">
    <property type="protein sequence ID" value="MDV4343937.1"/>
    <property type="molecule type" value="Genomic_DNA"/>
</dbReference>
<keyword evidence="1" id="KW-0812">Transmembrane</keyword>
<keyword evidence="3" id="KW-1185">Reference proteome</keyword>
<accession>A0ABU3Z536</accession>
<name>A0ABU3Z536_9EURY</name>
<dbReference type="Proteomes" id="UP001273768">
    <property type="component" value="Unassembled WGS sequence"/>
</dbReference>
<keyword evidence="1" id="KW-1133">Transmembrane helix</keyword>
<comment type="caution">
    <text evidence="2">The sequence shown here is derived from an EMBL/GenBank/DDBJ whole genome shotgun (WGS) entry which is preliminary data.</text>
</comment>
<gene>
    <name evidence="2" type="ORF">HL657_12335</name>
</gene>
<evidence type="ECO:0000256" key="1">
    <source>
        <dbReference type="SAM" id="Phobius"/>
    </source>
</evidence>
<protein>
    <submittedName>
        <fullName evidence="2">Uncharacterized protein</fullName>
    </submittedName>
</protein>
<evidence type="ECO:0000313" key="2">
    <source>
        <dbReference type="EMBL" id="MDV4343937.1"/>
    </source>
</evidence>